<dbReference type="EMBL" id="JEMX01000109">
    <property type="protein sequence ID" value="EXI77219.1"/>
    <property type="molecule type" value="Genomic_DNA"/>
</dbReference>
<dbReference type="PANTHER" id="PTHR33620">
    <property type="entry name" value="UREASE ACCESSORY PROTEIN F"/>
    <property type="match status" value="1"/>
</dbReference>
<dbReference type="GO" id="GO:0005737">
    <property type="term" value="C:cytoplasm"/>
    <property type="evidence" value="ECO:0007669"/>
    <property type="project" value="UniProtKB-SubCell"/>
</dbReference>
<dbReference type="Proteomes" id="UP000021816">
    <property type="component" value="Unassembled WGS sequence"/>
</dbReference>
<organism evidence="4 5">
    <name type="scientific">Candidatus Accumulibacter appositus</name>
    <dbReference type="NCBI Taxonomy" id="1454003"/>
    <lineage>
        <taxon>Bacteria</taxon>
        <taxon>Pseudomonadati</taxon>
        <taxon>Pseudomonadota</taxon>
        <taxon>Betaproteobacteria</taxon>
        <taxon>Candidatus Accumulibacter</taxon>
    </lineage>
</organism>
<keyword evidence="1 3" id="KW-0996">Nickel insertion</keyword>
<evidence type="ECO:0000256" key="3">
    <source>
        <dbReference type="HAMAP-Rule" id="MF_01385"/>
    </source>
</evidence>
<evidence type="ECO:0000256" key="2">
    <source>
        <dbReference type="ARBA" id="ARBA00023186"/>
    </source>
</evidence>
<dbReference type="Pfam" id="PF01730">
    <property type="entry name" value="UreF"/>
    <property type="match status" value="1"/>
</dbReference>
<protein>
    <recommendedName>
        <fullName evidence="3">Urease accessory protein UreF</fullName>
    </recommendedName>
</protein>
<dbReference type="STRING" id="1454003.AW10_03912"/>
<comment type="subcellular location">
    <subcellularLocation>
        <location evidence="3">Cytoplasm</location>
    </subcellularLocation>
</comment>
<name>A0A011QEL0_9PROT</name>
<dbReference type="InterPro" id="IPR038277">
    <property type="entry name" value="UreF_sf"/>
</dbReference>
<reference evidence="4 5" key="1">
    <citation type="submission" date="2014-02" db="EMBL/GenBank/DDBJ databases">
        <title>Expanding our view of genomic diversity in Candidatus Accumulibacter clades.</title>
        <authorList>
            <person name="Skennerton C.T."/>
            <person name="Barr J.J."/>
            <person name="Slater F.R."/>
            <person name="Bond P.L."/>
            <person name="Tyson G.W."/>
        </authorList>
    </citation>
    <scope>NUCLEOTIDE SEQUENCE [LARGE SCALE GENOMIC DNA]</scope>
    <source>
        <strain evidence="5">BA-92</strain>
    </source>
</reference>
<dbReference type="PANTHER" id="PTHR33620:SF1">
    <property type="entry name" value="UREASE ACCESSORY PROTEIN F"/>
    <property type="match status" value="1"/>
</dbReference>
<sequence>MNPSLPRLLQLASPALPVGAYTYSQGLEWAVESGRVHDQASALAWIAALLEEGIGCFEAPLTAQLQRAWEAAEHGEIERLNADFLASRESSELRAETLQMGYSLRRLLHELEDFAVPSAFDALPELSFPVGWALAADVWKIPVADSLTAYLWSWCENQAMAALKAVPLGQAAGQRILLALGSRLPNVVEQALALPEECWSNFAPGLALACSCHETQYTRLFRS</sequence>
<evidence type="ECO:0000313" key="4">
    <source>
        <dbReference type="EMBL" id="EXI77219.1"/>
    </source>
</evidence>
<comment type="caution">
    <text evidence="4">The sequence shown here is derived from an EMBL/GenBank/DDBJ whole genome shotgun (WGS) entry which is preliminary data.</text>
</comment>
<dbReference type="PIRSF" id="PIRSF009467">
    <property type="entry name" value="Ureas_acces_UreF"/>
    <property type="match status" value="1"/>
</dbReference>
<dbReference type="Gene3D" id="1.10.4190.10">
    <property type="entry name" value="Urease accessory protein UreF"/>
    <property type="match status" value="1"/>
</dbReference>
<dbReference type="GO" id="GO:0016151">
    <property type="term" value="F:nickel cation binding"/>
    <property type="evidence" value="ECO:0007669"/>
    <property type="project" value="UniProtKB-UniRule"/>
</dbReference>
<evidence type="ECO:0000313" key="5">
    <source>
        <dbReference type="Proteomes" id="UP000021816"/>
    </source>
</evidence>
<accession>A0A011QEL0</accession>
<dbReference type="InterPro" id="IPR002639">
    <property type="entry name" value="UreF"/>
</dbReference>
<keyword evidence="3" id="KW-0963">Cytoplasm</keyword>
<dbReference type="PATRIC" id="fig|1454003.3.peg.3972"/>
<comment type="subunit">
    <text evidence="3">UreD, UreF and UreG form a complex that acts as a GTP-hydrolysis-dependent molecular chaperone, activating the urease apoprotein by helping to assemble the nickel containing metallocenter of UreC. The UreE protein probably delivers the nickel.</text>
</comment>
<gene>
    <name evidence="3 4" type="primary">ureF</name>
    <name evidence="4" type="ORF">AW10_03912</name>
</gene>
<dbReference type="AlphaFoldDB" id="A0A011QEL0"/>
<proteinExistence type="inferred from homology"/>
<keyword evidence="2 3" id="KW-0143">Chaperone</keyword>
<evidence type="ECO:0000256" key="1">
    <source>
        <dbReference type="ARBA" id="ARBA00022988"/>
    </source>
</evidence>
<comment type="function">
    <text evidence="3">Required for maturation of urease via the functional incorporation of the urease nickel metallocenter.</text>
</comment>
<comment type="similarity">
    <text evidence="3">Belongs to the UreF family.</text>
</comment>
<dbReference type="HAMAP" id="MF_01385">
    <property type="entry name" value="UreF"/>
    <property type="match status" value="1"/>
</dbReference>